<evidence type="ECO:0000313" key="3">
    <source>
        <dbReference type="Proteomes" id="UP001358586"/>
    </source>
</evidence>
<evidence type="ECO:0000313" key="2">
    <source>
        <dbReference type="EMBL" id="KAK5772090.1"/>
    </source>
</evidence>
<feature type="region of interest" description="Disordered" evidence="1">
    <location>
        <begin position="1"/>
        <end position="35"/>
    </location>
</feature>
<proteinExistence type="predicted"/>
<protein>
    <submittedName>
        <fullName evidence="2">Uncharacterized protein</fullName>
    </submittedName>
</protein>
<dbReference type="Proteomes" id="UP001358586">
    <property type="component" value="Chromosome 13"/>
</dbReference>
<reference evidence="2 3" key="1">
    <citation type="submission" date="2023-03" db="EMBL/GenBank/DDBJ databases">
        <title>WGS of Gossypium arboreum.</title>
        <authorList>
            <person name="Yu D."/>
        </authorList>
    </citation>
    <scope>NUCLEOTIDE SEQUENCE [LARGE SCALE GENOMIC DNA]</scope>
    <source>
        <tissue evidence="2">Leaf</tissue>
    </source>
</reference>
<gene>
    <name evidence="2" type="ORF">PVK06_048359</name>
</gene>
<name>A0ABR0MFV6_GOSAR</name>
<keyword evidence="3" id="KW-1185">Reference proteome</keyword>
<evidence type="ECO:0000256" key="1">
    <source>
        <dbReference type="SAM" id="MobiDB-lite"/>
    </source>
</evidence>
<comment type="caution">
    <text evidence="2">The sequence shown here is derived from an EMBL/GenBank/DDBJ whole genome shotgun (WGS) entry which is preliminary data.</text>
</comment>
<accession>A0ABR0MFV6</accession>
<dbReference type="EMBL" id="JARKNE010000013">
    <property type="protein sequence ID" value="KAK5772090.1"/>
    <property type="molecule type" value="Genomic_DNA"/>
</dbReference>
<organism evidence="2 3">
    <name type="scientific">Gossypium arboreum</name>
    <name type="common">Tree cotton</name>
    <name type="synonym">Gossypium nanking</name>
    <dbReference type="NCBI Taxonomy" id="29729"/>
    <lineage>
        <taxon>Eukaryota</taxon>
        <taxon>Viridiplantae</taxon>
        <taxon>Streptophyta</taxon>
        <taxon>Embryophyta</taxon>
        <taxon>Tracheophyta</taxon>
        <taxon>Spermatophyta</taxon>
        <taxon>Magnoliopsida</taxon>
        <taxon>eudicotyledons</taxon>
        <taxon>Gunneridae</taxon>
        <taxon>Pentapetalae</taxon>
        <taxon>rosids</taxon>
        <taxon>malvids</taxon>
        <taxon>Malvales</taxon>
        <taxon>Malvaceae</taxon>
        <taxon>Malvoideae</taxon>
        <taxon>Gossypium</taxon>
    </lineage>
</organism>
<sequence>MRRRGSSEQVSKSYFLGVESDGDGDAAERLVEGDAPGGPVGVFVGKWVEN</sequence>